<evidence type="ECO:0000313" key="3">
    <source>
        <dbReference type="Proteomes" id="UP000317909"/>
    </source>
</evidence>
<gene>
    <name evidence="2" type="ORF">I41_47650</name>
</gene>
<dbReference type="SUPFAM" id="SSF51569">
    <property type="entry name" value="Aldolase"/>
    <property type="match status" value="1"/>
</dbReference>
<dbReference type="SMART" id="SM01130">
    <property type="entry name" value="DHDPS"/>
    <property type="match status" value="1"/>
</dbReference>
<organism evidence="2 3">
    <name type="scientific">Lacipirellula limnantheis</name>
    <dbReference type="NCBI Taxonomy" id="2528024"/>
    <lineage>
        <taxon>Bacteria</taxon>
        <taxon>Pseudomonadati</taxon>
        <taxon>Planctomycetota</taxon>
        <taxon>Planctomycetia</taxon>
        <taxon>Pirellulales</taxon>
        <taxon>Lacipirellulaceae</taxon>
        <taxon>Lacipirellula</taxon>
    </lineage>
</organism>
<keyword evidence="1" id="KW-0456">Lyase</keyword>
<proteinExistence type="predicted"/>
<dbReference type="GO" id="GO:0008840">
    <property type="term" value="F:4-hydroxy-tetrahydrodipicolinate synthase activity"/>
    <property type="evidence" value="ECO:0007669"/>
    <property type="project" value="TreeGrafter"/>
</dbReference>
<dbReference type="PANTHER" id="PTHR12128:SF51">
    <property type="entry name" value="BLL4205 PROTEIN"/>
    <property type="match status" value="1"/>
</dbReference>
<dbReference type="PANTHER" id="PTHR12128">
    <property type="entry name" value="DIHYDRODIPICOLINATE SYNTHASE"/>
    <property type="match status" value="1"/>
</dbReference>
<dbReference type="OrthoDB" id="9770698at2"/>
<reference evidence="2 3" key="1">
    <citation type="submission" date="2019-02" db="EMBL/GenBank/DDBJ databases">
        <title>Deep-cultivation of Planctomycetes and their phenomic and genomic characterization uncovers novel biology.</title>
        <authorList>
            <person name="Wiegand S."/>
            <person name="Jogler M."/>
            <person name="Boedeker C."/>
            <person name="Pinto D."/>
            <person name="Vollmers J."/>
            <person name="Rivas-Marin E."/>
            <person name="Kohn T."/>
            <person name="Peeters S.H."/>
            <person name="Heuer A."/>
            <person name="Rast P."/>
            <person name="Oberbeckmann S."/>
            <person name="Bunk B."/>
            <person name="Jeske O."/>
            <person name="Meyerdierks A."/>
            <person name="Storesund J.E."/>
            <person name="Kallscheuer N."/>
            <person name="Luecker S."/>
            <person name="Lage O.M."/>
            <person name="Pohl T."/>
            <person name="Merkel B.J."/>
            <person name="Hornburger P."/>
            <person name="Mueller R.-W."/>
            <person name="Bruemmer F."/>
            <person name="Labrenz M."/>
            <person name="Spormann A.M."/>
            <person name="Op den Camp H."/>
            <person name="Overmann J."/>
            <person name="Amann R."/>
            <person name="Jetten M.S.M."/>
            <person name="Mascher T."/>
            <person name="Medema M.H."/>
            <person name="Devos D.P."/>
            <person name="Kaster A.-K."/>
            <person name="Ovreas L."/>
            <person name="Rohde M."/>
            <person name="Galperin M.Y."/>
            <person name="Jogler C."/>
        </authorList>
    </citation>
    <scope>NUCLEOTIDE SEQUENCE [LARGE SCALE GENOMIC DNA]</scope>
    <source>
        <strain evidence="2 3">I41</strain>
    </source>
</reference>
<evidence type="ECO:0000256" key="1">
    <source>
        <dbReference type="ARBA" id="ARBA00023239"/>
    </source>
</evidence>
<dbReference type="InterPro" id="IPR013785">
    <property type="entry name" value="Aldolase_TIM"/>
</dbReference>
<sequence length="352" mass="38742">MTSVGRRAESAATLRQGCVIPAHPLALDSHRRLDERRQRALSRYYLAAGAGGLAVGVHTTQFKIHDPRCGLLEPVWRLAQEEFDRFESSGSGKLVRVAGICGETAQAVSEAELAAQLGYQFGLVNLTSLGRCDIESMIDHCRLIGEQLGIFGFYLQPAVGGIELPYGFWRRFCELENAYAIKVAAFDRYRTLDVVRAVADSGRRDIALYTGNDDSILIDLLTAFDFGENSLRFVGGLLGQWAVWTSQAVNLHRRCQEVGGDALLPAELLSLAASLTDANSAIFDAANRFKGCVPGIHEILRRQGLLAGNWCLDDDERLSPGQAAEIDRVSRQYPDLSDDEFVRKHLAAWLSD</sequence>
<dbReference type="Proteomes" id="UP000317909">
    <property type="component" value="Chromosome"/>
</dbReference>
<evidence type="ECO:0000313" key="2">
    <source>
        <dbReference type="EMBL" id="QDT75554.1"/>
    </source>
</evidence>
<dbReference type="InterPro" id="IPR002220">
    <property type="entry name" value="DapA-like"/>
</dbReference>
<accession>A0A517U4J5</accession>
<name>A0A517U4J5_9BACT</name>
<dbReference type="AlphaFoldDB" id="A0A517U4J5"/>
<evidence type="ECO:0008006" key="4">
    <source>
        <dbReference type="Google" id="ProtNLM"/>
    </source>
</evidence>
<dbReference type="Gene3D" id="3.20.20.70">
    <property type="entry name" value="Aldolase class I"/>
    <property type="match status" value="1"/>
</dbReference>
<dbReference type="EMBL" id="CP036339">
    <property type="protein sequence ID" value="QDT75554.1"/>
    <property type="molecule type" value="Genomic_DNA"/>
</dbReference>
<protein>
    <recommendedName>
        <fullName evidence="4">Dihydrodipicolinate synthase family protein</fullName>
    </recommendedName>
</protein>
<dbReference type="KEGG" id="llh:I41_47650"/>
<keyword evidence="3" id="KW-1185">Reference proteome</keyword>